<feature type="domain" description="RING-type" evidence="12">
    <location>
        <begin position="718"/>
        <end position="761"/>
    </location>
</feature>
<feature type="compositionally biased region" description="Acidic residues" evidence="11">
    <location>
        <begin position="88"/>
        <end position="98"/>
    </location>
</feature>
<dbReference type="PROSITE" id="PS00690">
    <property type="entry name" value="DEAH_ATP_HELICASE"/>
    <property type="match status" value="1"/>
</dbReference>
<feature type="compositionally biased region" description="Polar residues" evidence="11">
    <location>
        <begin position="20"/>
        <end position="37"/>
    </location>
</feature>
<dbReference type="GO" id="GO:0008104">
    <property type="term" value="P:intracellular protein localization"/>
    <property type="evidence" value="ECO:0007669"/>
    <property type="project" value="EnsemblFungi"/>
</dbReference>
<feature type="compositionally biased region" description="Acidic residues" evidence="11">
    <location>
        <begin position="253"/>
        <end position="271"/>
    </location>
</feature>
<evidence type="ECO:0000256" key="7">
    <source>
        <dbReference type="ARBA" id="ARBA00022806"/>
    </source>
</evidence>
<dbReference type="GO" id="GO:0016787">
    <property type="term" value="F:hydrolase activity"/>
    <property type="evidence" value="ECO:0007669"/>
    <property type="project" value="UniProtKB-KW"/>
</dbReference>
<dbReference type="GO" id="GO:0006511">
    <property type="term" value="P:ubiquitin-dependent protein catabolic process"/>
    <property type="evidence" value="ECO:0007669"/>
    <property type="project" value="EnsemblFungi"/>
</dbReference>
<dbReference type="CDD" id="cd18008">
    <property type="entry name" value="DEXDc_SHPRH-like"/>
    <property type="match status" value="1"/>
</dbReference>
<dbReference type="SUPFAM" id="SSF57850">
    <property type="entry name" value="RING/U-box"/>
    <property type="match status" value="1"/>
</dbReference>
<evidence type="ECO:0000256" key="5">
    <source>
        <dbReference type="ARBA" id="ARBA00022771"/>
    </source>
</evidence>
<dbReference type="Gene3D" id="3.40.50.300">
    <property type="entry name" value="P-loop containing nucleotide triphosphate hydrolases"/>
    <property type="match status" value="1"/>
</dbReference>
<dbReference type="GO" id="GO:0008270">
    <property type="term" value="F:zinc ion binding"/>
    <property type="evidence" value="ECO:0007669"/>
    <property type="project" value="UniProtKB-KW"/>
</dbReference>
<feature type="compositionally biased region" description="Acidic residues" evidence="11">
    <location>
        <begin position="224"/>
        <end position="244"/>
    </location>
</feature>
<dbReference type="InterPro" id="IPR017907">
    <property type="entry name" value="Znf_RING_CS"/>
</dbReference>
<dbReference type="CDD" id="cd18793">
    <property type="entry name" value="SF2_C_SNF"/>
    <property type="match status" value="1"/>
</dbReference>
<dbReference type="GO" id="GO:0004842">
    <property type="term" value="F:ubiquitin-protein transferase activity"/>
    <property type="evidence" value="ECO:0007669"/>
    <property type="project" value="EnsemblFungi"/>
</dbReference>
<keyword evidence="5 10" id="KW-0863">Zinc-finger</keyword>
<sequence length="969" mass="109236">MARPRKPATAVAEPPRGRLTRQTSRSQLTSRASSAVSATPIRRRGRPASQKRKLVIAGKQIQNEIERQDAFEVPDSQDSPLSSLAGDSNEDEEEDDISEPAPTKAARSSSHVVKKRRTGLNSNVAVVIDKRATRVNRLVNTSNSNTPASVRSTASLIFDDLPAADSPTTSFSETESDEDAALSTTVKGKGVSSKTPTLTPRRTGLRNSTLTVSASSSRVYNISSDDDDQDEEGEEDVEEDEADLSDALLSSEFDPDDNQEALEEDEEDEETAGPSFASGVNQPALNLISDDSEDDEEEAAVAPAPRRARRRRQNTRVRGSKMTRAERERSDLYKAHPYLENVWDDLKNTETIPVEKAPQPDGLTLTMLPFQLEGLNWLKKQEVTRFNGGILADEMGMGKTIQTIALLMELPRPKQPTLVVAPTVALIQWKNEIDKHTNNALKVLLFHGATKEDKVSTMNKYDVILTTYGSLESAFRKQNSGFKRKDGIFKEPSVLHAVQWHRVVLDEAHNIKDRSCNTARAVFNLKTKYKLCLSGTPLQNRIGELFSLLRFLESDPFSMYFCRKCPCKSMHWKFKDYKTCDDCGHRPMEHVCFFNYDILKPIQNFGHHGKGKEAFEKLQSLLKLIMLRRTKVQRADDLGLPPRIVNVRRDYFNEEELDLYESIYGDSRRKFNTYVSSGVVLNNYANIFSLITRMRQIADHPDLVLKRHAEEGNNNLVCCICDEEAEEAIKSKCHHTFCRMCVQKYLESYTGFGNPDCPHCHISLQIDVTQPALEADYDLVKKGSIINRIDMSNWRSSTKIEALVEELAKLRNKNSTIKSIVFSQFTSMLQLVEWRLRKAGFLTVMLEGSMSPTQRDASIKYFMENVEVEVFLVSLKAGGVALNLVEASQVFIMDPWWNPSVEWQSGDRIHRIGQTRNCKITRLVIEDSIESRIIELQEKKANMINATIGGDQGAMDKLSPADMQFLFNN</sequence>
<dbReference type="SUPFAM" id="SSF52540">
    <property type="entry name" value="P-loop containing nucleoside triphosphate hydrolases"/>
    <property type="match status" value="2"/>
</dbReference>
<dbReference type="InterPro" id="IPR000330">
    <property type="entry name" value="SNF2_N"/>
</dbReference>
<dbReference type="PROSITE" id="PS51192">
    <property type="entry name" value="HELICASE_ATP_BIND_1"/>
    <property type="match status" value="1"/>
</dbReference>
<evidence type="ECO:0000313" key="16">
    <source>
        <dbReference type="Proteomes" id="UP000015100"/>
    </source>
</evidence>
<evidence type="ECO:0008006" key="17">
    <source>
        <dbReference type="Google" id="ProtNLM"/>
    </source>
</evidence>
<feature type="compositionally biased region" description="Basic residues" evidence="11">
    <location>
        <begin position="41"/>
        <end position="54"/>
    </location>
</feature>
<evidence type="ECO:0000256" key="10">
    <source>
        <dbReference type="PROSITE-ProRule" id="PRU00175"/>
    </source>
</evidence>
<dbReference type="GO" id="GO:0070911">
    <property type="term" value="P:global genome nucleotide-excision repair"/>
    <property type="evidence" value="ECO:0007669"/>
    <property type="project" value="EnsemblFungi"/>
</dbReference>
<evidence type="ECO:0000256" key="8">
    <source>
        <dbReference type="ARBA" id="ARBA00022833"/>
    </source>
</evidence>
<evidence type="ECO:0000256" key="6">
    <source>
        <dbReference type="ARBA" id="ARBA00022801"/>
    </source>
</evidence>
<dbReference type="GO" id="GO:0000113">
    <property type="term" value="C:nucleotide-excision repair factor 4 complex"/>
    <property type="evidence" value="ECO:0007669"/>
    <property type="project" value="EnsemblFungi"/>
</dbReference>
<keyword evidence="3" id="KW-0479">Metal-binding</keyword>
<feature type="domain" description="Helicase C-terminal" evidence="14">
    <location>
        <begin position="799"/>
        <end position="959"/>
    </location>
</feature>
<dbReference type="PROSITE" id="PS51194">
    <property type="entry name" value="HELICASE_CTER"/>
    <property type="match status" value="1"/>
</dbReference>
<dbReference type="InterPro" id="IPR050628">
    <property type="entry name" value="SNF2_RAD54_helicase_TF"/>
</dbReference>
<dbReference type="GO" id="GO:0000715">
    <property type="term" value="P:nucleotide-excision repair, DNA damage recognition"/>
    <property type="evidence" value="ECO:0007669"/>
    <property type="project" value="EnsemblFungi"/>
</dbReference>
<dbReference type="GO" id="GO:0004386">
    <property type="term" value="F:helicase activity"/>
    <property type="evidence" value="ECO:0007669"/>
    <property type="project" value="UniProtKB-KW"/>
</dbReference>
<dbReference type="OMA" id="LLRYPFC"/>
<evidence type="ECO:0000256" key="9">
    <source>
        <dbReference type="ARBA" id="ARBA00022840"/>
    </source>
</evidence>
<evidence type="ECO:0000313" key="15">
    <source>
        <dbReference type="EMBL" id="EPS43083.1"/>
    </source>
</evidence>
<dbReference type="GO" id="GO:0009411">
    <property type="term" value="P:response to UV"/>
    <property type="evidence" value="ECO:0007669"/>
    <property type="project" value="EnsemblFungi"/>
</dbReference>
<dbReference type="PANTHER" id="PTHR45626">
    <property type="entry name" value="TRANSCRIPTION TERMINATION FACTOR 2-RELATED"/>
    <property type="match status" value="1"/>
</dbReference>
<dbReference type="PROSITE" id="PS50089">
    <property type="entry name" value="ZF_RING_2"/>
    <property type="match status" value="1"/>
</dbReference>
<dbReference type="SMART" id="SM00490">
    <property type="entry name" value="HELICc"/>
    <property type="match status" value="1"/>
</dbReference>
<dbReference type="InterPro" id="IPR014001">
    <property type="entry name" value="Helicase_ATP-bd"/>
</dbReference>
<feature type="compositionally biased region" description="Polar residues" evidence="11">
    <location>
        <begin position="207"/>
        <end position="222"/>
    </location>
</feature>
<dbReference type="InterPro" id="IPR027417">
    <property type="entry name" value="P-loop_NTPase"/>
</dbReference>
<dbReference type="STRING" id="1284197.S8BUC4"/>
<dbReference type="InterPro" id="IPR002464">
    <property type="entry name" value="DNA/RNA_helicase_DEAH_CS"/>
</dbReference>
<feature type="compositionally biased region" description="Basic residues" evidence="11">
    <location>
        <begin position="306"/>
        <end position="321"/>
    </location>
</feature>
<organism evidence="15 16">
    <name type="scientific">Dactylellina haptotyla (strain CBS 200.50)</name>
    <name type="common">Nematode-trapping fungus</name>
    <name type="synonym">Monacrosporium haptotylum</name>
    <dbReference type="NCBI Taxonomy" id="1284197"/>
    <lineage>
        <taxon>Eukaryota</taxon>
        <taxon>Fungi</taxon>
        <taxon>Dikarya</taxon>
        <taxon>Ascomycota</taxon>
        <taxon>Pezizomycotina</taxon>
        <taxon>Orbiliomycetes</taxon>
        <taxon>Orbiliales</taxon>
        <taxon>Orbiliaceae</taxon>
        <taxon>Dactylellina</taxon>
    </lineage>
</organism>
<keyword evidence="16" id="KW-1185">Reference proteome</keyword>
<evidence type="ECO:0000256" key="3">
    <source>
        <dbReference type="ARBA" id="ARBA00022723"/>
    </source>
</evidence>
<comment type="subcellular location">
    <subcellularLocation>
        <location evidence="1">Nucleus</location>
    </subcellularLocation>
</comment>
<evidence type="ECO:0000259" key="13">
    <source>
        <dbReference type="PROSITE" id="PS51192"/>
    </source>
</evidence>
<dbReference type="eggNOG" id="KOG1002">
    <property type="taxonomic scope" value="Eukaryota"/>
</dbReference>
<evidence type="ECO:0000256" key="2">
    <source>
        <dbReference type="ARBA" id="ARBA00007025"/>
    </source>
</evidence>
<keyword evidence="6" id="KW-0378">Hydrolase</keyword>
<feature type="compositionally biased region" description="Polar residues" evidence="11">
    <location>
        <begin position="76"/>
        <end position="86"/>
    </location>
</feature>
<dbReference type="GO" id="GO:0031463">
    <property type="term" value="C:Cul3-RING ubiquitin ligase complex"/>
    <property type="evidence" value="ECO:0007669"/>
    <property type="project" value="EnsemblFungi"/>
</dbReference>
<dbReference type="Pfam" id="PF00097">
    <property type="entry name" value="zf-C3HC4"/>
    <property type="match status" value="1"/>
</dbReference>
<protein>
    <recommendedName>
        <fullName evidence="17">DNA repair protein RAD16</fullName>
    </recommendedName>
</protein>
<dbReference type="OrthoDB" id="448448at2759"/>
<dbReference type="InterPro" id="IPR018957">
    <property type="entry name" value="Znf_C3HC4_RING-type"/>
</dbReference>
<proteinExistence type="inferred from homology"/>
<reference evidence="16" key="2">
    <citation type="submission" date="2013-04" db="EMBL/GenBank/DDBJ databases">
        <title>Genomic mechanisms accounting for the adaptation to parasitism in nematode-trapping fungi.</title>
        <authorList>
            <person name="Ahren D.G."/>
        </authorList>
    </citation>
    <scope>NUCLEOTIDE SEQUENCE [LARGE SCALE GENOMIC DNA]</scope>
    <source>
        <strain evidence="16">CBS 200.50</strain>
    </source>
</reference>
<evidence type="ECO:0000256" key="1">
    <source>
        <dbReference type="ARBA" id="ARBA00004123"/>
    </source>
</evidence>
<keyword evidence="8" id="KW-0862">Zinc</keyword>
<keyword evidence="9" id="KW-0067">ATP-binding</keyword>
<name>S8BUC4_DACHA</name>
<dbReference type="InterPro" id="IPR001650">
    <property type="entry name" value="Helicase_C-like"/>
</dbReference>
<evidence type="ECO:0000256" key="4">
    <source>
        <dbReference type="ARBA" id="ARBA00022741"/>
    </source>
</evidence>
<feature type="domain" description="Helicase ATP-binding" evidence="13">
    <location>
        <begin position="380"/>
        <end position="555"/>
    </location>
</feature>
<dbReference type="SMART" id="SM00184">
    <property type="entry name" value="RING"/>
    <property type="match status" value="1"/>
</dbReference>
<comment type="caution">
    <text evidence="15">The sequence shown here is derived from an EMBL/GenBank/DDBJ whole genome shotgun (WGS) entry which is preliminary data.</text>
</comment>
<gene>
    <name evidence="15" type="ORF">H072_2881</name>
</gene>
<evidence type="ECO:0000256" key="11">
    <source>
        <dbReference type="SAM" id="MobiDB-lite"/>
    </source>
</evidence>
<dbReference type="HOGENOM" id="CLU_000315_2_1_1"/>
<dbReference type="Gene3D" id="3.30.40.10">
    <property type="entry name" value="Zinc/RING finger domain, C3HC4 (zinc finger)"/>
    <property type="match status" value="1"/>
</dbReference>
<dbReference type="EMBL" id="AQGS01000089">
    <property type="protein sequence ID" value="EPS43083.1"/>
    <property type="molecule type" value="Genomic_DNA"/>
</dbReference>
<accession>S8BUC4</accession>
<keyword evidence="4" id="KW-0547">Nucleotide-binding</keyword>
<reference evidence="15 16" key="1">
    <citation type="journal article" date="2013" name="PLoS Genet.">
        <title>Genomic mechanisms accounting for the adaptation to parasitism in nematode-trapping fungi.</title>
        <authorList>
            <person name="Meerupati T."/>
            <person name="Andersson K.M."/>
            <person name="Friman E."/>
            <person name="Kumar D."/>
            <person name="Tunlid A."/>
            <person name="Ahren D."/>
        </authorList>
    </citation>
    <scope>NUCLEOTIDE SEQUENCE [LARGE SCALE GENOMIC DNA]</scope>
    <source>
        <strain evidence="15 16">CBS 200.50</strain>
    </source>
</reference>
<dbReference type="PANTHER" id="PTHR45626:SF12">
    <property type="entry name" value="DNA REPAIR PROTEIN RAD16"/>
    <property type="match status" value="1"/>
</dbReference>
<dbReference type="Pfam" id="PF00176">
    <property type="entry name" value="SNF2-rel_dom"/>
    <property type="match status" value="1"/>
</dbReference>
<dbReference type="Gene3D" id="3.40.50.10810">
    <property type="entry name" value="Tandem AAA-ATPase domain"/>
    <property type="match status" value="1"/>
</dbReference>
<dbReference type="SMART" id="SM00487">
    <property type="entry name" value="DEXDc"/>
    <property type="match status" value="1"/>
</dbReference>
<dbReference type="Pfam" id="PF00271">
    <property type="entry name" value="Helicase_C"/>
    <property type="match status" value="1"/>
</dbReference>
<dbReference type="InterPro" id="IPR013083">
    <property type="entry name" value="Znf_RING/FYVE/PHD"/>
</dbReference>
<evidence type="ECO:0000259" key="14">
    <source>
        <dbReference type="PROSITE" id="PS51194"/>
    </source>
</evidence>
<dbReference type="Proteomes" id="UP000015100">
    <property type="component" value="Unassembled WGS sequence"/>
</dbReference>
<keyword evidence="7" id="KW-0347">Helicase</keyword>
<dbReference type="InterPro" id="IPR038718">
    <property type="entry name" value="SNF2-like_sf"/>
</dbReference>
<comment type="similarity">
    <text evidence="2">Belongs to the SNF2/RAD54 helicase family.</text>
</comment>
<dbReference type="AlphaFoldDB" id="S8BUC4"/>
<dbReference type="InterPro" id="IPR001841">
    <property type="entry name" value="Znf_RING"/>
</dbReference>
<feature type="region of interest" description="Disordered" evidence="11">
    <location>
        <begin position="1"/>
        <end position="123"/>
    </location>
</feature>
<dbReference type="CDD" id="cd16567">
    <property type="entry name" value="RING-HC_RAD16-like"/>
    <property type="match status" value="1"/>
</dbReference>
<dbReference type="GO" id="GO:0005524">
    <property type="term" value="F:ATP binding"/>
    <property type="evidence" value="ECO:0007669"/>
    <property type="project" value="UniProtKB-KW"/>
</dbReference>
<dbReference type="InterPro" id="IPR049730">
    <property type="entry name" value="SNF2/RAD54-like_C"/>
</dbReference>
<feature type="region of interest" description="Disordered" evidence="11">
    <location>
        <begin position="165"/>
        <end position="327"/>
    </location>
</feature>
<feature type="compositionally biased region" description="Low complexity" evidence="11">
    <location>
        <begin position="195"/>
        <end position="206"/>
    </location>
</feature>
<feature type="compositionally biased region" description="Acidic residues" evidence="11">
    <location>
        <begin position="290"/>
        <end position="299"/>
    </location>
</feature>
<dbReference type="GO" id="GO:0008094">
    <property type="term" value="F:ATP-dependent activity, acting on DNA"/>
    <property type="evidence" value="ECO:0007669"/>
    <property type="project" value="EnsemblFungi"/>
</dbReference>
<dbReference type="PROSITE" id="PS00518">
    <property type="entry name" value="ZF_RING_1"/>
    <property type="match status" value="1"/>
</dbReference>
<evidence type="ECO:0000259" key="12">
    <source>
        <dbReference type="PROSITE" id="PS50089"/>
    </source>
</evidence>